<evidence type="ECO:0000313" key="9">
    <source>
        <dbReference type="Proteomes" id="UP000245119"/>
    </source>
</evidence>
<dbReference type="Pfam" id="PF00002">
    <property type="entry name" value="7tm_2"/>
    <property type="match status" value="1"/>
</dbReference>
<sequence>MALPGRSTLNPGDAILYPTDNTTVSLLQAALCVLQDPAMPLCHTKGATMLSNSSFMLENGVLVVLPYGKRYTSHEFVIRADGTAVVCNSSPILLGGAACNFRLPPRVHRQPAPGVANIFPAASTAQRSRHHRHVPLRLHADDASVDVALSNSPRVAVSGRCLALTLEPVGNVSLELGTSIRPGFHLTSQSFGHMSKRSRSRILRCYIMLCWLLPLFVVVSLGVMDHYGIYDVGYAAGGQCFIGTRSAILWLVIAPMSFTLLFNFACFVCAFSTIFHTAKLMQKSTTSSQGPYNPVDKRRLFVYIRITLIMGFTWAVGFTAAFVQLEELWIANIVLNASQGFYFLIAFVLKRRVWSLVWDRFSSLRSSRSGSLHPHRKTRPCQAASWKPLQR</sequence>
<dbReference type="InterPro" id="IPR017981">
    <property type="entry name" value="GPCR_2-like_7TM"/>
</dbReference>
<evidence type="ECO:0000256" key="4">
    <source>
        <dbReference type="ARBA" id="ARBA00023136"/>
    </source>
</evidence>
<name>A0A2T7NE96_POMCA</name>
<feature type="transmembrane region" description="Helical" evidence="6">
    <location>
        <begin position="329"/>
        <end position="349"/>
    </location>
</feature>
<dbReference type="Proteomes" id="UP000245119">
    <property type="component" value="Linkage Group LG13"/>
</dbReference>
<dbReference type="GO" id="GO:0007166">
    <property type="term" value="P:cell surface receptor signaling pathway"/>
    <property type="evidence" value="ECO:0007669"/>
    <property type="project" value="InterPro"/>
</dbReference>
<dbReference type="EMBL" id="PZQS01000013">
    <property type="protein sequence ID" value="PVD19462.1"/>
    <property type="molecule type" value="Genomic_DNA"/>
</dbReference>
<accession>A0A2T7NE96</accession>
<feature type="transmembrane region" description="Helical" evidence="6">
    <location>
        <begin position="247"/>
        <end position="275"/>
    </location>
</feature>
<dbReference type="PANTHER" id="PTHR45902">
    <property type="entry name" value="LATROPHILIN RECEPTOR-LIKE PROTEIN A"/>
    <property type="match status" value="1"/>
</dbReference>
<dbReference type="Gene3D" id="1.20.1070.10">
    <property type="entry name" value="Rhodopsin 7-helix transmembrane proteins"/>
    <property type="match status" value="1"/>
</dbReference>
<evidence type="ECO:0000256" key="2">
    <source>
        <dbReference type="ARBA" id="ARBA00022692"/>
    </source>
</evidence>
<feature type="region of interest" description="Disordered" evidence="5">
    <location>
        <begin position="366"/>
        <end position="391"/>
    </location>
</feature>
<dbReference type="PROSITE" id="PS50261">
    <property type="entry name" value="G_PROTEIN_RECEP_F2_4"/>
    <property type="match status" value="1"/>
</dbReference>
<evidence type="ECO:0000256" key="6">
    <source>
        <dbReference type="SAM" id="Phobius"/>
    </source>
</evidence>
<dbReference type="GO" id="GO:0016020">
    <property type="term" value="C:membrane"/>
    <property type="evidence" value="ECO:0007669"/>
    <property type="project" value="UniProtKB-SubCell"/>
</dbReference>
<proteinExistence type="predicted"/>
<feature type="transmembrane region" description="Helical" evidence="6">
    <location>
        <begin position="205"/>
        <end position="227"/>
    </location>
</feature>
<dbReference type="InterPro" id="IPR053231">
    <property type="entry name" value="GPCR_LN-TM7"/>
</dbReference>
<evidence type="ECO:0000259" key="7">
    <source>
        <dbReference type="PROSITE" id="PS50261"/>
    </source>
</evidence>
<keyword evidence="4 6" id="KW-0472">Membrane</keyword>
<evidence type="ECO:0000256" key="5">
    <source>
        <dbReference type="SAM" id="MobiDB-lite"/>
    </source>
</evidence>
<comment type="caution">
    <text evidence="8">The sequence shown here is derived from an EMBL/GenBank/DDBJ whole genome shotgun (WGS) entry which is preliminary data.</text>
</comment>
<dbReference type="OrthoDB" id="6134459at2759"/>
<evidence type="ECO:0000256" key="3">
    <source>
        <dbReference type="ARBA" id="ARBA00022989"/>
    </source>
</evidence>
<keyword evidence="9" id="KW-1185">Reference proteome</keyword>
<reference evidence="8 9" key="1">
    <citation type="submission" date="2018-04" db="EMBL/GenBank/DDBJ databases">
        <title>The genome of golden apple snail Pomacea canaliculata provides insight into stress tolerance and invasive adaptation.</title>
        <authorList>
            <person name="Liu C."/>
            <person name="Liu B."/>
            <person name="Ren Y."/>
            <person name="Zhang Y."/>
            <person name="Wang H."/>
            <person name="Li S."/>
            <person name="Jiang F."/>
            <person name="Yin L."/>
            <person name="Zhang G."/>
            <person name="Qian W."/>
            <person name="Fan W."/>
        </authorList>
    </citation>
    <scope>NUCLEOTIDE SEQUENCE [LARGE SCALE GENOMIC DNA]</scope>
    <source>
        <strain evidence="8">SZHN2017</strain>
        <tissue evidence="8">Muscle</tissue>
    </source>
</reference>
<comment type="subcellular location">
    <subcellularLocation>
        <location evidence="1">Membrane</location>
        <topology evidence="1">Multi-pass membrane protein</topology>
    </subcellularLocation>
</comment>
<dbReference type="InterPro" id="IPR000832">
    <property type="entry name" value="GPCR_2_secretin-like"/>
</dbReference>
<keyword evidence="3 6" id="KW-1133">Transmembrane helix</keyword>
<gene>
    <name evidence="8" type="ORF">C0Q70_19951</name>
</gene>
<feature type="domain" description="G-protein coupled receptors family 2 profile 2" evidence="7">
    <location>
        <begin position="206"/>
        <end position="351"/>
    </location>
</feature>
<evidence type="ECO:0000313" key="8">
    <source>
        <dbReference type="EMBL" id="PVD19462.1"/>
    </source>
</evidence>
<dbReference type="GO" id="GO:0004930">
    <property type="term" value="F:G protein-coupled receptor activity"/>
    <property type="evidence" value="ECO:0007669"/>
    <property type="project" value="InterPro"/>
</dbReference>
<protein>
    <recommendedName>
        <fullName evidence="7">G-protein coupled receptors family 2 profile 2 domain-containing protein</fullName>
    </recommendedName>
</protein>
<feature type="transmembrane region" description="Helical" evidence="6">
    <location>
        <begin position="302"/>
        <end position="323"/>
    </location>
</feature>
<organism evidence="8 9">
    <name type="scientific">Pomacea canaliculata</name>
    <name type="common">Golden apple snail</name>
    <dbReference type="NCBI Taxonomy" id="400727"/>
    <lineage>
        <taxon>Eukaryota</taxon>
        <taxon>Metazoa</taxon>
        <taxon>Spiralia</taxon>
        <taxon>Lophotrochozoa</taxon>
        <taxon>Mollusca</taxon>
        <taxon>Gastropoda</taxon>
        <taxon>Caenogastropoda</taxon>
        <taxon>Architaenioglossa</taxon>
        <taxon>Ampullarioidea</taxon>
        <taxon>Ampullariidae</taxon>
        <taxon>Pomacea</taxon>
    </lineage>
</organism>
<keyword evidence="2 6" id="KW-0812">Transmembrane</keyword>
<dbReference type="PANTHER" id="PTHR45902:SF1">
    <property type="entry name" value="LATROPHILIN RECEPTOR-LIKE PROTEIN A"/>
    <property type="match status" value="1"/>
</dbReference>
<evidence type="ECO:0000256" key="1">
    <source>
        <dbReference type="ARBA" id="ARBA00004141"/>
    </source>
</evidence>
<dbReference type="AlphaFoldDB" id="A0A2T7NE96"/>